<keyword evidence="2" id="KW-1185">Reference proteome</keyword>
<accession>A0ACB9TLD6</accession>
<evidence type="ECO:0000313" key="2">
    <source>
        <dbReference type="Proteomes" id="UP001056778"/>
    </source>
</evidence>
<reference evidence="1" key="1">
    <citation type="submission" date="2022-04" db="EMBL/GenBank/DDBJ databases">
        <title>Chromosome-scale genome assembly of Holotrichia oblita Faldermann.</title>
        <authorList>
            <person name="Rongchong L."/>
        </authorList>
    </citation>
    <scope>NUCLEOTIDE SEQUENCE</scope>
    <source>
        <strain evidence="1">81SQS9</strain>
    </source>
</reference>
<dbReference type="Proteomes" id="UP001056778">
    <property type="component" value="Chromosome 2"/>
</dbReference>
<comment type="caution">
    <text evidence="1">The sequence shown here is derived from an EMBL/GenBank/DDBJ whole genome shotgun (WGS) entry which is preliminary data.</text>
</comment>
<dbReference type="EMBL" id="CM043016">
    <property type="protein sequence ID" value="KAI4467595.1"/>
    <property type="molecule type" value="Genomic_DNA"/>
</dbReference>
<protein>
    <submittedName>
        <fullName evidence="1">Dna replication-related element factor isoform a</fullName>
    </submittedName>
</protein>
<name>A0ACB9TLD6_HOLOL</name>
<evidence type="ECO:0000313" key="1">
    <source>
        <dbReference type="EMBL" id="KAI4467595.1"/>
    </source>
</evidence>
<organism evidence="1 2">
    <name type="scientific">Holotrichia oblita</name>
    <name type="common">Chafer beetle</name>
    <dbReference type="NCBI Taxonomy" id="644536"/>
    <lineage>
        <taxon>Eukaryota</taxon>
        <taxon>Metazoa</taxon>
        <taxon>Ecdysozoa</taxon>
        <taxon>Arthropoda</taxon>
        <taxon>Hexapoda</taxon>
        <taxon>Insecta</taxon>
        <taxon>Pterygota</taxon>
        <taxon>Neoptera</taxon>
        <taxon>Endopterygota</taxon>
        <taxon>Coleoptera</taxon>
        <taxon>Polyphaga</taxon>
        <taxon>Scarabaeiformia</taxon>
        <taxon>Scarabaeidae</taxon>
        <taxon>Melolonthinae</taxon>
        <taxon>Holotrichia</taxon>
    </lineage>
</organism>
<gene>
    <name evidence="1" type="ORF">MML48_2g00012022</name>
</gene>
<proteinExistence type="predicted"/>
<sequence length="197" mass="22595">MAVTTDFWTFVAMESHMFITDICVHFISDDWELYQKMDTNHTAANIRKQFLICLEEWELNQQKILACTTDCGANMLVAIKLTSFNHLSCFGHVLNKALNKILAYEKFSNIIKKSKTIQNSIAYSYKMVSELRKNQESLNQTSKKIPSASPTRWWSTLILIEAIVPQHLALTSLFSQSPKFRGKDICLTNPERLIAQA</sequence>